<sequence>DLQDKAMGIVIQFQQDNNNVLFTSDLHIFNSLRAPNIFTLEVGRHVQRKSKYTYGFEKIKKALNLVLDL</sequence>
<accession>A0ABN7XIN1</accession>
<dbReference type="Proteomes" id="UP000789901">
    <property type="component" value="Unassembled WGS sequence"/>
</dbReference>
<keyword evidence="2" id="KW-1185">Reference proteome</keyword>
<evidence type="ECO:0000313" key="2">
    <source>
        <dbReference type="Proteomes" id="UP000789901"/>
    </source>
</evidence>
<proteinExistence type="predicted"/>
<evidence type="ECO:0000313" key="1">
    <source>
        <dbReference type="EMBL" id="CAG8854847.1"/>
    </source>
</evidence>
<dbReference type="EMBL" id="CAJVQB010143041">
    <property type="protein sequence ID" value="CAG8854847.1"/>
    <property type="molecule type" value="Genomic_DNA"/>
</dbReference>
<comment type="caution">
    <text evidence="1">The sequence shown here is derived from an EMBL/GenBank/DDBJ whole genome shotgun (WGS) entry which is preliminary data.</text>
</comment>
<reference evidence="1 2" key="1">
    <citation type="submission" date="2021-06" db="EMBL/GenBank/DDBJ databases">
        <authorList>
            <person name="Kallberg Y."/>
            <person name="Tangrot J."/>
            <person name="Rosling A."/>
        </authorList>
    </citation>
    <scope>NUCLEOTIDE SEQUENCE [LARGE SCALE GENOMIC DNA]</scope>
    <source>
        <strain evidence="1 2">120-4 pot B 10/14</strain>
    </source>
</reference>
<feature type="non-terminal residue" evidence="1">
    <location>
        <position position="1"/>
    </location>
</feature>
<name>A0ABN7XIN1_GIGMA</name>
<feature type="non-terminal residue" evidence="1">
    <location>
        <position position="69"/>
    </location>
</feature>
<gene>
    <name evidence="1" type="ORF">GMARGA_LOCUS43668</name>
</gene>
<protein>
    <submittedName>
        <fullName evidence="1">42175_t:CDS:1</fullName>
    </submittedName>
</protein>
<organism evidence="1 2">
    <name type="scientific">Gigaspora margarita</name>
    <dbReference type="NCBI Taxonomy" id="4874"/>
    <lineage>
        <taxon>Eukaryota</taxon>
        <taxon>Fungi</taxon>
        <taxon>Fungi incertae sedis</taxon>
        <taxon>Mucoromycota</taxon>
        <taxon>Glomeromycotina</taxon>
        <taxon>Glomeromycetes</taxon>
        <taxon>Diversisporales</taxon>
        <taxon>Gigasporaceae</taxon>
        <taxon>Gigaspora</taxon>
    </lineage>
</organism>